<dbReference type="GO" id="GO:0003723">
    <property type="term" value="F:RNA binding"/>
    <property type="evidence" value="ECO:0007669"/>
    <property type="project" value="UniProtKB-KW"/>
</dbReference>
<dbReference type="STRING" id="824.CGRAC_0532"/>
<evidence type="ECO:0000313" key="3">
    <source>
        <dbReference type="Proteomes" id="UP000005709"/>
    </source>
</evidence>
<protein>
    <submittedName>
        <fullName evidence="2">Putative CRISPR-associated RAMP protein, Csm5 family</fullName>
    </submittedName>
</protein>
<comment type="caution">
    <text evidence="2">The sequence shown here is derived from an EMBL/GenBank/DDBJ whole genome shotgun (WGS) entry which is preliminary data.</text>
</comment>
<accession>C8PFM0</accession>
<proteinExistence type="predicted"/>
<dbReference type="EMBL" id="ACYG01000015">
    <property type="protein sequence ID" value="EEV18404.1"/>
    <property type="molecule type" value="Genomic_DNA"/>
</dbReference>
<sequence>MSFVKHYKLKIKILSPVHIGSGEIYEPTGYVIEKILQPSRKEIDALYEFDTMALYEILSETDKEKFLDLVEASDENGLIKMQNFIFAHKKQGRQVAYKIVKVSPNAAQEYYDKIGKVVQKESGKNNVINQLEIYKCVSNKNQKRDSAILTGSSLKGAISTAYQELLVKEGIKYHDVRDLLLSPSDGNPFKNLLISDSGGLASKIYSTANVKRELKNDDIKYNDSLSTRLEAIVSNVTCEIPLSIKQNSTEEPLDINRLIKACNDHYEPIFRSLFNDDGVLECLSEKFYESYKDFGRSNLAPNQFLLRIGRHSGARAVTIEGKREISIKQGVGKNPIIKEAETTTWLAKVKDQIEAGCVPFGWLLCEVNEIKS</sequence>
<dbReference type="AlphaFoldDB" id="C8PFM0"/>
<dbReference type="Proteomes" id="UP000005709">
    <property type="component" value="Unassembled WGS sequence"/>
</dbReference>
<evidence type="ECO:0000256" key="1">
    <source>
        <dbReference type="ARBA" id="ARBA00022884"/>
    </source>
</evidence>
<gene>
    <name evidence="2" type="ORF">CAMGR0001_1752</name>
</gene>
<evidence type="ECO:0000313" key="2">
    <source>
        <dbReference type="EMBL" id="EEV18404.1"/>
    </source>
</evidence>
<keyword evidence="1" id="KW-0694">RNA-binding</keyword>
<name>C8PFM0_9BACT</name>
<dbReference type="PANTHER" id="PTHR38007:SF1">
    <property type="entry name" value="CRISPR SYSTEM CMS PROTEIN CSM5"/>
    <property type="match status" value="1"/>
</dbReference>
<organism evidence="2 3">
    <name type="scientific">Campylobacter gracilis RM3268</name>
    <dbReference type="NCBI Taxonomy" id="553220"/>
    <lineage>
        <taxon>Bacteria</taxon>
        <taxon>Pseudomonadati</taxon>
        <taxon>Campylobacterota</taxon>
        <taxon>Epsilonproteobacteria</taxon>
        <taxon>Campylobacterales</taxon>
        <taxon>Campylobacteraceae</taxon>
        <taxon>Campylobacter</taxon>
    </lineage>
</organism>
<reference evidence="2 3" key="1">
    <citation type="submission" date="2009-07" db="EMBL/GenBank/DDBJ databases">
        <authorList>
            <person name="Madupu R."/>
            <person name="Sebastian Y."/>
            <person name="Durkin A.S."/>
            <person name="Torralba M."/>
            <person name="Methe B."/>
            <person name="Sutton G.G."/>
            <person name="Strausberg R.L."/>
            <person name="Nelson K.E."/>
        </authorList>
    </citation>
    <scope>NUCLEOTIDE SEQUENCE [LARGE SCALE GENOMIC DNA]</scope>
    <source>
        <strain evidence="2 3">RM3268</strain>
    </source>
</reference>
<dbReference type="OrthoDB" id="5349185at2"/>
<dbReference type="RefSeq" id="WP_005870091.1">
    <property type="nucleotide sequence ID" value="NZ_ACYG01000015.1"/>
</dbReference>
<dbReference type="eggNOG" id="COG1332">
    <property type="taxonomic scope" value="Bacteria"/>
</dbReference>
<keyword evidence="3" id="KW-1185">Reference proteome</keyword>
<dbReference type="InterPro" id="IPR010173">
    <property type="entry name" value="CRISPR-assoc_Csm5"/>
</dbReference>
<dbReference type="PANTHER" id="PTHR38007">
    <property type="entry name" value="CRISPR SYSTEM CMS PROTEIN CSM5"/>
    <property type="match status" value="1"/>
</dbReference>